<feature type="compositionally biased region" description="Basic and acidic residues" evidence="1">
    <location>
        <begin position="1452"/>
        <end position="1461"/>
    </location>
</feature>
<comment type="caution">
    <text evidence="3">The sequence shown here is derived from an EMBL/GenBank/DDBJ whole genome shotgun (WGS) entry which is preliminary data.</text>
</comment>
<dbReference type="InterPro" id="IPR035999">
    <property type="entry name" value="Sec7_dom_sf"/>
</dbReference>
<dbReference type="GO" id="GO:0005085">
    <property type="term" value="F:guanyl-nucleotide exchange factor activity"/>
    <property type="evidence" value="ECO:0007669"/>
    <property type="project" value="InterPro"/>
</dbReference>
<feature type="compositionally biased region" description="Low complexity" evidence="1">
    <location>
        <begin position="412"/>
        <end position="421"/>
    </location>
</feature>
<dbReference type="PROSITE" id="PS50190">
    <property type="entry name" value="SEC7"/>
    <property type="match status" value="1"/>
</dbReference>
<feature type="region of interest" description="Disordered" evidence="1">
    <location>
        <begin position="1452"/>
        <end position="1487"/>
    </location>
</feature>
<feature type="region of interest" description="Disordered" evidence="1">
    <location>
        <begin position="795"/>
        <end position="878"/>
    </location>
</feature>
<feature type="domain" description="SEC7" evidence="2">
    <location>
        <begin position="1001"/>
        <end position="1197"/>
    </location>
</feature>
<feature type="compositionally biased region" description="Basic and acidic residues" evidence="1">
    <location>
        <begin position="391"/>
        <end position="402"/>
    </location>
</feature>
<dbReference type="InterPro" id="IPR000904">
    <property type="entry name" value="Sec7_dom"/>
</dbReference>
<feature type="compositionally biased region" description="Low complexity" evidence="1">
    <location>
        <begin position="293"/>
        <end position="312"/>
    </location>
</feature>
<dbReference type="InterPro" id="IPR023394">
    <property type="entry name" value="Sec7_C_sf"/>
</dbReference>
<dbReference type="SUPFAM" id="SSF50729">
    <property type="entry name" value="PH domain-like"/>
    <property type="match status" value="1"/>
</dbReference>
<accession>A0AAV5GKT6</accession>
<feature type="compositionally biased region" description="Low complexity" evidence="1">
    <location>
        <begin position="641"/>
        <end position="665"/>
    </location>
</feature>
<organism evidence="3 4">
    <name type="scientific">Rhodotorula paludigena</name>
    <dbReference type="NCBI Taxonomy" id="86838"/>
    <lineage>
        <taxon>Eukaryota</taxon>
        <taxon>Fungi</taxon>
        <taxon>Dikarya</taxon>
        <taxon>Basidiomycota</taxon>
        <taxon>Pucciniomycotina</taxon>
        <taxon>Microbotryomycetes</taxon>
        <taxon>Sporidiobolales</taxon>
        <taxon>Sporidiobolaceae</taxon>
        <taxon>Rhodotorula</taxon>
    </lineage>
</organism>
<feature type="compositionally biased region" description="Basic and acidic residues" evidence="1">
    <location>
        <begin position="600"/>
        <end position="619"/>
    </location>
</feature>
<keyword evidence="4" id="KW-1185">Reference proteome</keyword>
<dbReference type="GO" id="GO:0032012">
    <property type="term" value="P:regulation of ARF protein signal transduction"/>
    <property type="evidence" value="ECO:0007669"/>
    <property type="project" value="InterPro"/>
</dbReference>
<feature type="compositionally biased region" description="Low complexity" evidence="1">
    <location>
        <begin position="513"/>
        <end position="531"/>
    </location>
</feature>
<feature type="compositionally biased region" description="Polar residues" evidence="1">
    <location>
        <begin position="715"/>
        <end position="724"/>
    </location>
</feature>
<feature type="compositionally biased region" description="Low complexity" evidence="1">
    <location>
        <begin position="1463"/>
        <end position="1483"/>
    </location>
</feature>
<dbReference type="Gene3D" id="1.10.1000.11">
    <property type="entry name" value="Arf Nucleotide-binding Site Opener,domain 2"/>
    <property type="match status" value="1"/>
</dbReference>
<feature type="region of interest" description="Disordered" evidence="1">
    <location>
        <begin position="274"/>
        <end position="469"/>
    </location>
</feature>
<dbReference type="Gene3D" id="1.10.220.20">
    <property type="match status" value="1"/>
</dbReference>
<feature type="compositionally biased region" description="Low complexity" evidence="1">
    <location>
        <begin position="163"/>
        <end position="177"/>
    </location>
</feature>
<dbReference type="SMART" id="SM00222">
    <property type="entry name" value="Sec7"/>
    <property type="match status" value="1"/>
</dbReference>
<feature type="region of interest" description="Disordered" evidence="1">
    <location>
        <begin position="140"/>
        <end position="216"/>
    </location>
</feature>
<evidence type="ECO:0000313" key="4">
    <source>
        <dbReference type="Proteomes" id="UP001342314"/>
    </source>
</evidence>
<evidence type="ECO:0000256" key="1">
    <source>
        <dbReference type="SAM" id="MobiDB-lite"/>
    </source>
</evidence>
<dbReference type="Proteomes" id="UP001342314">
    <property type="component" value="Unassembled WGS sequence"/>
</dbReference>
<feature type="compositionally biased region" description="Polar residues" evidence="1">
    <location>
        <begin position="580"/>
        <end position="593"/>
    </location>
</feature>
<dbReference type="Pfam" id="PF01369">
    <property type="entry name" value="Sec7"/>
    <property type="match status" value="1"/>
</dbReference>
<feature type="compositionally biased region" description="Polar residues" evidence="1">
    <location>
        <begin position="321"/>
        <end position="334"/>
    </location>
</feature>
<dbReference type="SUPFAM" id="SSF48425">
    <property type="entry name" value="Sec7 domain"/>
    <property type="match status" value="1"/>
</dbReference>
<feature type="compositionally biased region" description="Low complexity" evidence="1">
    <location>
        <begin position="621"/>
        <end position="631"/>
    </location>
</feature>
<evidence type="ECO:0000259" key="2">
    <source>
        <dbReference type="PROSITE" id="PS50190"/>
    </source>
</evidence>
<proteinExistence type="predicted"/>
<name>A0AAV5GKT6_9BASI</name>
<protein>
    <recommendedName>
        <fullName evidence="2">SEC7 domain-containing protein</fullName>
    </recommendedName>
</protein>
<reference evidence="3 4" key="1">
    <citation type="submission" date="2021-12" db="EMBL/GenBank/DDBJ databases">
        <title>High titer production of polyol ester of fatty acids by Rhodotorula paludigena BS15 towards product separation-free biomass refinery.</title>
        <authorList>
            <person name="Mano J."/>
            <person name="Ono H."/>
            <person name="Tanaka T."/>
            <person name="Naito K."/>
            <person name="Sushida H."/>
            <person name="Ike M."/>
            <person name="Tokuyasu K."/>
            <person name="Kitaoka M."/>
        </authorList>
    </citation>
    <scope>NUCLEOTIDE SEQUENCE [LARGE SCALE GENOMIC DNA]</scope>
    <source>
        <strain evidence="3 4">BS15</strain>
    </source>
</reference>
<sequence length="1565" mass="161815">MDGAPSAPADSPRVAAIATLRRAASTRSAKSASPSPSRSPPPASPSPAAAPPSRHEQLAHRRRSRSFGPALAAPPGTLSAEDRSLFAGAASLERTASLLARQLAMAKLTGTAPPPAPRGLFADEGEVLPTLDELQQRARAKLANARGPAARHAGGLARNNTVSEASAPASSATAAADALRRNNTVTGARGRGGAADDGPSHAGFEAAAAPQDNSRAAARVNLMRKLSARRLAGPTAPSPAGSPRARLDVVGRIGRARPRSGSVGALDWRDGALGAGVEGGGEEGERLPPPVPLSAAGGLALGAPSAGRSAPGEADEREVLRNSQLQPLLSCSTESGGGDAGEQSLATPRVEQQLHLLVADRTPQPGSAQWGAPPSPGEADELASPATIHPARLDPETHDAHSSYRSHPYGESGSTSSSTGSLASEDPASLLAAAHSAREADASLRRAPPIPSFGLVDNSGGGGAGGDADEWMREARKRGSSASSSLAGIMEAAQRRWRGSDANVALPNPPTPATANTSAAPSPFPGTSFSGPSGGAQGLGVAPGGAGAFVGLGVGGVATSTSPPPPPPLLQQEARRPSAVSATSTDSGQSAASGASLVGGEREQRLRDKVELQHGESLRRAAQAAQAASGGTRDGDGDGGRSAAAAAGAAAGTAGAAAGTAGAAGQKSEGFPPPEVGYQFPSPVASPRESLDSSKFPQAGPSNLQDPHNLFKQLASKSSPNPGLSLSAAAGSPTSPTRRGREFPFTLSNYHPFASPKHLAASPVLPDPVSPTSVIPDPMTAIPSVATSTARVHNAVPISQSNGMERQESQRSYRSAKSQPQSMVKSASTESGASFRSAGAASSSYHSPSVSMRRDLSSSSSSASSHGDPFPIKPRVPALPADHLPASRILAKLDSMLAHEEHETALDPSQPSALDAPPRTLVLHAPVLQVVNANTVKDRHLFLFSDLLVIAKPIVEDHPLTGEPQQPSLETHFLVKSVVECKDVKLTATEEPSTSAAGMDDGGSSKKRHPLLIAFVDRFANDPARAIASLVQKGGLASDGQTIANLLFRNTDLNRNQLGAYLANPQHRHVLRAYIERFRFAGVRIDDAVRLFVMTVRLPYDAQAAEYVLGVLAACWTESNGATAYDPTVTLALVMALLRLSDAMHGGDGPDGRFFNAPKPPNPPNVDDFISSFRLADTRSVVPEDLLTRIYTSVRRERIEQASDNSIFSMTPDIESTIEPAKLPTRLTYRQPSDVFTISIPEPDPKFTIKLHGTDLQFDPPMLSFARSKSQSFRVTGTALGVRVMVLIKRGANAPRYQGLPLNKAFSVERGFMQHTFQLSFTNHLDVKRKYMFSCISAEARALWLKHLRDRIGESSSAVPPSDKTLLAAHTASVQALRDVLLPPEEPITVPAAAPSPRPNIAAPRFGQPVSAPVRAGGRLGTPTRAGTSAAGLARSNSVSRLYATHFRHEADLAASGERRRGGPSPVSGPAAAAGGKNGASAATPGPTELTTMQALYGAYLKTGQDLILTTEQNSLLPLVLAFLQGGADVAPHPLSLQGSAFQLAPLGSAAPAPLPSFVAPGTAL</sequence>
<feature type="compositionally biased region" description="Polar residues" evidence="1">
    <location>
        <begin position="812"/>
        <end position="830"/>
    </location>
</feature>
<gene>
    <name evidence="3" type="ORF">Rhopal_002971-T1</name>
</gene>
<feature type="compositionally biased region" description="Low complexity" evidence="1">
    <location>
        <begin position="831"/>
        <end position="865"/>
    </location>
</feature>
<feature type="region of interest" description="Disordered" evidence="1">
    <location>
        <begin position="493"/>
        <end position="745"/>
    </location>
</feature>
<feature type="compositionally biased region" description="Polar residues" evidence="1">
    <location>
        <begin position="795"/>
        <end position="804"/>
    </location>
</feature>
<feature type="compositionally biased region" description="Low complexity" evidence="1">
    <location>
        <begin position="21"/>
        <end position="36"/>
    </location>
</feature>
<feature type="region of interest" description="Disordered" evidence="1">
    <location>
        <begin position="1390"/>
        <end position="1432"/>
    </location>
</feature>
<feature type="compositionally biased region" description="Gly residues" evidence="1">
    <location>
        <begin position="532"/>
        <end position="556"/>
    </location>
</feature>
<evidence type="ECO:0000313" key="3">
    <source>
        <dbReference type="EMBL" id="GJN89982.1"/>
    </source>
</evidence>
<feature type="region of interest" description="Disordered" evidence="1">
    <location>
        <begin position="1"/>
        <end position="78"/>
    </location>
</feature>
<feature type="compositionally biased region" description="Pro residues" evidence="1">
    <location>
        <begin position="37"/>
        <end position="50"/>
    </location>
</feature>
<dbReference type="EMBL" id="BQKY01000006">
    <property type="protein sequence ID" value="GJN89982.1"/>
    <property type="molecule type" value="Genomic_DNA"/>
</dbReference>
<dbReference type="PANTHER" id="PTHR10663">
    <property type="entry name" value="GUANYL-NUCLEOTIDE EXCHANGE FACTOR"/>
    <property type="match status" value="1"/>
</dbReference>
<feature type="compositionally biased region" description="Polar residues" evidence="1">
    <location>
        <begin position="693"/>
        <end position="706"/>
    </location>
</feature>